<dbReference type="Proteomes" id="UP001242288">
    <property type="component" value="Unassembled WGS sequence"/>
</dbReference>
<dbReference type="PRINTS" id="PR00039">
    <property type="entry name" value="HTHLYSR"/>
</dbReference>
<feature type="domain" description="HTH lysR-type" evidence="5">
    <location>
        <begin position="6"/>
        <end position="63"/>
    </location>
</feature>
<dbReference type="Pfam" id="PF00126">
    <property type="entry name" value="HTH_1"/>
    <property type="match status" value="1"/>
</dbReference>
<dbReference type="InterPro" id="IPR036388">
    <property type="entry name" value="WH-like_DNA-bd_sf"/>
</dbReference>
<dbReference type="PANTHER" id="PTHR30118">
    <property type="entry name" value="HTH-TYPE TRANSCRIPTIONAL REGULATOR LEUO-RELATED"/>
    <property type="match status" value="1"/>
</dbReference>
<evidence type="ECO:0000256" key="3">
    <source>
        <dbReference type="ARBA" id="ARBA00023125"/>
    </source>
</evidence>
<evidence type="ECO:0000256" key="4">
    <source>
        <dbReference type="ARBA" id="ARBA00023163"/>
    </source>
</evidence>
<dbReference type="Pfam" id="PF03466">
    <property type="entry name" value="LysR_substrate"/>
    <property type="match status" value="1"/>
</dbReference>
<dbReference type="InterPro" id="IPR000847">
    <property type="entry name" value="LysR_HTH_N"/>
</dbReference>
<evidence type="ECO:0000256" key="1">
    <source>
        <dbReference type="ARBA" id="ARBA00009437"/>
    </source>
</evidence>
<keyword evidence="8" id="KW-1185">Reference proteome</keyword>
<dbReference type="EMBL" id="JAMXWF010000024">
    <property type="protein sequence ID" value="MDQ6410682.1"/>
    <property type="molecule type" value="Genomic_DNA"/>
</dbReference>
<comment type="caution">
    <text evidence="7">The sequence shown here is derived from an EMBL/GenBank/DDBJ whole genome shotgun (WGS) entry which is preliminary data.</text>
</comment>
<dbReference type="RefSeq" id="WP_266259849.1">
    <property type="nucleotide sequence ID" value="NZ_JAMXWF010000024.1"/>
</dbReference>
<evidence type="ECO:0000313" key="9">
    <source>
        <dbReference type="Proteomes" id="UP001242288"/>
    </source>
</evidence>
<keyword evidence="2" id="KW-0805">Transcription regulation</keyword>
<sequence length="307" mass="33151">MDIEGFDLNLLVAFDALMAERHVTRAAARIGISQPAMSAALARLRSATGDQLFVRSSHGLAPTPRASDLALPLRQALETVRTALQLEPAFDQATSNHVFTLALADHPAYLLLPQLAARLSVDAPGIDLRARSFVDRRDAIALLDSGDVDLAIGVAPGNETRILHHPLFEEPFVGIARAGSPASSSFDTVDDFVAATHVLVSPEADDKGVVDIALAEIGRVRRIGVSVAHPYIAPIVVAETGYIATVMYGVAAHCSVLERLSIHRLPIQVAPVTFHLLWNRRTDAHPAHRWLRSLLIELAKPIRQTDA</sequence>
<dbReference type="AlphaFoldDB" id="A0AAP5BHQ6"/>
<dbReference type="InterPro" id="IPR050389">
    <property type="entry name" value="LysR-type_TF"/>
</dbReference>
<dbReference type="PROSITE" id="PS50931">
    <property type="entry name" value="HTH_LYSR"/>
    <property type="match status" value="1"/>
</dbReference>
<protein>
    <submittedName>
        <fullName evidence="7">LysR family transcriptional regulator</fullName>
    </submittedName>
</protein>
<organism evidence="7 9">
    <name type="scientific">Paraburkholderia madseniana</name>
    <dbReference type="NCBI Taxonomy" id="2599607"/>
    <lineage>
        <taxon>Bacteria</taxon>
        <taxon>Pseudomonadati</taxon>
        <taxon>Pseudomonadota</taxon>
        <taxon>Betaproteobacteria</taxon>
        <taxon>Burkholderiales</taxon>
        <taxon>Burkholderiaceae</taxon>
        <taxon>Paraburkholderia</taxon>
    </lineage>
</organism>
<dbReference type="Gene3D" id="1.10.10.10">
    <property type="entry name" value="Winged helix-like DNA-binding domain superfamily/Winged helix DNA-binding domain"/>
    <property type="match status" value="1"/>
</dbReference>
<evidence type="ECO:0000259" key="5">
    <source>
        <dbReference type="PROSITE" id="PS50931"/>
    </source>
</evidence>
<keyword evidence="3" id="KW-0238">DNA-binding</keyword>
<comment type="similarity">
    <text evidence="1">Belongs to the LysR transcriptional regulatory family.</text>
</comment>
<accession>A0AAP5BHQ6</accession>
<dbReference type="GO" id="GO:0003700">
    <property type="term" value="F:DNA-binding transcription factor activity"/>
    <property type="evidence" value="ECO:0007669"/>
    <property type="project" value="InterPro"/>
</dbReference>
<dbReference type="Proteomes" id="UP001209412">
    <property type="component" value="Unassembled WGS sequence"/>
</dbReference>
<dbReference type="Gene3D" id="3.40.190.10">
    <property type="entry name" value="Periplasmic binding protein-like II"/>
    <property type="match status" value="2"/>
</dbReference>
<reference evidence="7" key="1">
    <citation type="submission" date="2022-06" db="EMBL/GenBank/DDBJ databases">
        <title>PHB producers.</title>
        <authorList>
            <person name="Besaury L."/>
        </authorList>
    </citation>
    <scope>NUCLEOTIDE SEQUENCE</scope>
    <source>
        <strain evidence="7 8">SEWS6</strain>
    </source>
</reference>
<name>A0AAP5BHQ6_9BURK</name>
<evidence type="ECO:0000313" key="7">
    <source>
        <dbReference type="EMBL" id="MDQ6410682.1"/>
    </source>
</evidence>
<proteinExistence type="inferred from homology"/>
<keyword evidence="4" id="KW-0804">Transcription</keyword>
<dbReference type="InterPro" id="IPR037402">
    <property type="entry name" value="YidZ_PBP2"/>
</dbReference>
<evidence type="ECO:0000313" key="8">
    <source>
        <dbReference type="Proteomes" id="UP001209412"/>
    </source>
</evidence>
<evidence type="ECO:0000256" key="2">
    <source>
        <dbReference type="ARBA" id="ARBA00023015"/>
    </source>
</evidence>
<dbReference type="CDD" id="cd08417">
    <property type="entry name" value="PBP2_Nitroaromatics_like"/>
    <property type="match status" value="1"/>
</dbReference>
<dbReference type="EMBL" id="JAPKHW010000024">
    <property type="protein sequence ID" value="MCX4148864.1"/>
    <property type="molecule type" value="Genomic_DNA"/>
</dbReference>
<evidence type="ECO:0000313" key="6">
    <source>
        <dbReference type="EMBL" id="MCX4148864.1"/>
    </source>
</evidence>
<dbReference type="SUPFAM" id="SSF46785">
    <property type="entry name" value="Winged helix' DNA-binding domain"/>
    <property type="match status" value="1"/>
</dbReference>
<dbReference type="PANTHER" id="PTHR30118:SF15">
    <property type="entry name" value="TRANSCRIPTIONAL REGULATORY PROTEIN"/>
    <property type="match status" value="1"/>
</dbReference>
<gene>
    <name evidence="7" type="ORF">NIE36_26240</name>
    <name evidence="6" type="ORF">OSB80_26320</name>
</gene>
<dbReference type="SUPFAM" id="SSF53850">
    <property type="entry name" value="Periplasmic binding protein-like II"/>
    <property type="match status" value="1"/>
</dbReference>
<dbReference type="GO" id="GO:0003677">
    <property type="term" value="F:DNA binding"/>
    <property type="evidence" value="ECO:0007669"/>
    <property type="project" value="UniProtKB-KW"/>
</dbReference>
<dbReference type="InterPro" id="IPR036390">
    <property type="entry name" value="WH_DNA-bd_sf"/>
</dbReference>
<dbReference type="InterPro" id="IPR005119">
    <property type="entry name" value="LysR_subst-bd"/>
</dbReference>